<comment type="subcellular location">
    <subcellularLocation>
        <location evidence="1">Cytoplasm</location>
    </subcellularLocation>
</comment>
<evidence type="ECO:0000256" key="1">
    <source>
        <dbReference type="ARBA" id="ARBA00004496"/>
    </source>
</evidence>
<dbReference type="PANTHER" id="PTHR33705:SF2">
    <property type="entry name" value="PHOSPHOCARRIER PROTEIN NPR"/>
    <property type="match status" value="1"/>
</dbReference>
<dbReference type="Proteomes" id="UP000435649">
    <property type="component" value="Unassembled WGS sequence"/>
</dbReference>
<name>A0A844FYU6_9BACT</name>
<comment type="similarity">
    <text evidence="2">Belongs to the HPr family.</text>
</comment>
<dbReference type="Pfam" id="PF00381">
    <property type="entry name" value="PTS-HPr"/>
    <property type="match status" value="1"/>
</dbReference>
<dbReference type="CDD" id="cd00367">
    <property type="entry name" value="PTS-HPr_like"/>
    <property type="match status" value="1"/>
</dbReference>
<accession>A0A844FYU6</accession>
<dbReference type="PROSITE" id="PS51350">
    <property type="entry name" value="PTS_HPR_DOM"/>
    <property type="match status" value="1"/>
</dbReference>
<sequence length="99" mass="10700">MTFMGEKNVFEQEITVDNAMGLHARPAAQLVRIASGYDASMSVEKLDDGGEVADCRSVLSLLMLAAGRGTRLLLRVSGPQAEEAFRAAVDFFTSKFGEE</sequence>
<dbReference type="InterPro" id="IPR000032">
    <property type="entry name" value="HPr-like"/>
</dbReference>
<evidence type="ECO:0000313" key="7">
    <source>
        <dbReference type="Proteomes" id="UP000435649"/>
    </source>
</evidence>
<dbReference type="InterPro" id="IPR002114">
    <property type="entry name" value="PTS_HPr_Ser_P_site"/>
</dbReference>
<dbReference type="InterPro" id="IPR035895">
    <property type="entry name" value="HPr-like_sf"/>
</dbReference>
<gene>
    <name evidence="6" type="ORF">FYJ85_03260</name>
</gene>
<keyword evidence="7" id="KW-1185">Reference proteome</keyword>
<dbReference type="PROSITE" id="PS00369">
    <property type="entry name" value="PTS_HPR_HIS"/>
    <property type="match status" value="1"/>
</dbReference>
<dbReference type="GO" id="GO:0005737">
    <property type="term" value="C:cytoplasm"/>
    <property type="evidence" value="ECO:0007669"/>
    <property type="project" value="UniProtKB-SubCell"/>
</dbReference>
<reference evidence="6 7" key="1">
    <citation type="submission" date="2019-08" db="EMBL/GenBank/DDBJ databases">
        <title>In-depth cultivation of the pig gut microbiome towards novel bacterial diversity and tailored functional studies.</title>
        <authorList>
            <person name="Wylensek D."/>
            <person name="Hitch T.C.A."/>
            <person name="Clavel T."/>
        </authorList>
    </citation>
    <scope>NUCLEOTIDE SEQUENCE [LARGE SCALE GENOMIC DNA]</scope>
    <source>
        <strain evidence="6 7">BBE-744-WT-12</strain>
    </source>
</reference>
<keyword evidence="4" id="KW-0598">Phosphotransferase system</keyword>
<dbReference type="GO" id="GO:0009401">
    <property type="term" value="P:phosphoenolpyruvate-dependent sugar phosphotransferase system"/>
    <property type="evidence" value="ECO:0007669"/>
    <property type="project" value="UniProtKB-KW"/>
</dbReference>
<dbReference type="SUPFAM" id="SSF55594">
    <property type="entry name" value="HPr-like"/>
    <property type="match status" value="1"/>
</dbReference>
<dbReference type="PRINTS" id="PR00107">
    <property type="entry name" value="PHOSPHOCPHPR"/>
</dbReference>
<dbReference type="EMBL" id="VUNS01000002">
    <property type="protein sequence ID" value="MST96063.1"/>
    <property type="molecule type" value="Genomic_DNA"/>
</dbReference>
<feature type="domain" description="HPr" evidence="5">
    <location>
        <begin position="9"/>
        <end position="99"/>
    </location>
</feature>
<comment type="caution">
    <text evidence="6">The sequence shown here is derived from an EMBL/GenBank/DDBJ whole genome shotgun (WGS) entry which is preliminary data.</text>
</comment>
<evidence type="ECO:0000256" key="4">
    <source>
        <dbReference type="ARBA" id="ARBA00022683"/>
    </source>
</evidence>
<dbReference type="InterPro" id="IPR001020">
    <property type="entry name" value="PTS_HPr_His_P_site"/>
</dbReference>
<evidence type="ECO:0000256" key="3">
    <source>
        <dbReference type="ARBA" id="ARBA00022490"/>
    </source>
</evidence>
<dbReference type="AlphaFoldDB" id="A0A844FYU6"/>
<dbReference type="PANTHER" id="PTHR33705">
    <property type="entry name" value="PHOSPHOCARRIER PROTEIN HPR"/>
    <property type="match status" value="1"/>
</dbReference>
<keyword evidence="3" id="KW-0963">Cytoplasm</keyword>
<proteinExistence type="inferred from homology"/>
<dbReference type="PROSITE" id="PS00589">
    <property type="entry name" value="PTS_HPR_SER"/>
    <property type="match status" value="1"/>
</dbReference>
<evidence type="ECO:0000313" key="6">
    <source>
        <dbReference type="EMBL" id="MST96063.1"/>
    </source>
</evidence>
<evidence type="ECO:0000256" key="2">
    <source>
        <dbReference type="ARBA" id="ARBA00010736"/>
    </source>
</evidence>
<evidence type="ECO:0000259" key="5">
    <source>
        <dbReference type="PROSITE" id="PS51350"/>
    </source>
</evidence>
<dbReference type="InterPro" id="IPR050399">
    <property type="entry name" value="HPr"/>
</dbReference>
<dbReference type="NCBIfam" id="TIGR01003">
    <property type="entry name" value="PTS_HPr_family"/>
    <property type="match status" value="1"/>
</dbReference>
<organism evidence="6 7">
    <name type="scientific">Victivallis lenta</name>
    <dbReference type="NCBI Taxonomy" id="2606640"/>
    <lineage>
        <taxon>Bacteria</taxon>
        <taxon>Pseudomonadati</taxon>
        <taxon>Lentisphaerota</taxon>
        <taxon>Lentisphaeria</taxon>
        <taxon>Victivallales</taxon>
        <taxon>Victivallaceae</taxon>
        <taxon>Victivallis</taxon>
    </lineage>
</organism>
<dbReference type="Gene3D" id="3.30.1340.10">
    <property type="entry name" value="HPr-like"/>
    <property type="match status" value="1"/>
</dbReference>
<protein>
    <submittedName>
        <fullName evidence="6">HPr family phosphocarrier protein</fullName>
    </submittedName>
</protein>